<name>A0ABT8TIK4_9GAMM</name>
<organism evidence="8 9">
    <name type="scientific">Gilvimarinus algae</name>
    <dbReference type="NCBI Taxonomy" id="3058037"/>
    <lineage>
        <taxon>Bacteria</taxon>
        <taxon>Pseudomonadati</taxon>
        <taxon>Pseudomonadota</taxon>
        <taxon>Gammaproteobacteria</taxon>
        <taxon>Cellvibrionales</taxon>
        <taxon>Cellvibrionaceae</taxon>
        <taxon>Gilvimarinus</taxon>
    </lineage>
</organism>
<dbReference type="RefSeq" id="WP_302715073.1">
    <property type="nucleotide sequence ID" value="NZ_JAULRT010000062.1"/>
</dbReference>
<comment type="caution">
    <text evidence="8">The sequence shown here is derived from an EMBL/GenBank/DDBJ whole genome shotgun (WGS) entry which is preliminary data.</text>
</comment>
<dbReference type="Gene3D" id="2.30.30.240">
    <property type="entry name" value="PRC-barrel domain"/>
    <property type="match status" value="1"/>
</dbReference>
<protein>
    <recommendedName>
        <fullName evidence="5">Ribosome maturation factor RimM</fullName>
    </recommendedName>
</protein>
<dbReference type="InterPro" id="IPR011961">
    <property type="entry name" value="RimM"/>
</dbReference>
<dbReference type="SUPFAM" id="SSF50346">
    <property type="entry name" value="PRC-barrel domain"/>
    <property type="match status" value="1"/>
</dbReference>
<dbReference type="PANTHER" id="PTHR33692:SF1">
    <property type="entry name" value="RIBOSOME MATURATION FACTOR RIMM"/>
    <property type="match status" value="1"/>
</dbReference>
<evidence type="ECO:0000256" key="3">
    <source>
        <dbReference type="ARBA" id="ARBA00022552"/>
    </source>
</evidence>
<comment type="subcellular location">
    <subcellularLocation>
        <location evidence="5">Cytoplasm</location>
    </subcellularLocation>
</comment>
<evidence type="ECO:0000256" key="2">
    <source>
        <dbReference type="ARBA" id="ARBA00022517"/>
    </source>
</evidence>
<reference evidence="8" key="1">
    <citation type="submission" date="2023-07" db="EMBL/GenBank/DDBJ databases">
        <title>Gilvimarinus algae sp. nov., isolated from the surface of Kelp.</title>
        <authorList>
            <person name="Sun Y.Y."/>
            <person name="Gong Y."/>
            <person name="Du Z.J."/>
        </authorList>
    </citation>
    <scope>NUCLEOTIDE SEQUENCE</scope>
    <source>
        <strain evidence="8">SDUM040014</strain>
    </source>
</reference>
<dbReference type="InterPro" id="IPR011033">
    <property type="entry name" value="PRC_barrel-like_sf"/>
</dbReference>
<dbReference type="NCBIfam" id="TIGR02273">
    <property type="entry name" value="16S_RimM"/>
    <property type="match status" value="1"/>
</dbReference>
<dbReference type="InterPro" id="IPR056792">
    <property type="entry name" value="PRC_RimM"/>
</dbReference>
<dbReference type="Proteomes" id="UP001168380">
    <property type="component" value="Unassembled WGS sequence"/>
</dbReference>
<dbReference type="EMBL" id="JAULRT010000062">
    <property type="protein sequence ID" value="MDO3383930.1"/>
    <property type="molecule type" value="Genomic_DNA"/>
</dbReference>
<keyword evidence="1 5" id="KW-0963">Cytoplasm</keyword>
<feature type="domain" description="RimM N-terminal" evidence="6">
    <location>
        <begin position="11"/>
        <end position="91"/>
    </location>
</feature>
<keyword evidence="4 5" id="KW-0143">Chaperone</keyword>
<sequence length="179" mass="19780">MSAGSSNLVDVGRISAVFGVKGWVKVQSFTEPAENLFDYAPWWLKTAHGVKTVEIDEAKPHGKGFVAHLKGVDDRDLAASYAGLTIAVERNLLPELETGEFYWHQLQGLSVISRFESGEYRLGRVARLLETGANDVLVVAADADSVDERERLIPYVPEQYVVDIDLAAGTMIVDWDPEF</sequence>
<dbReference type="Pfam" id="PF24986">
    <property type="entry name" value="PRC_RimM"/>
    <property type="match status" value="1"/>
</dbReference>
<dbReference type="Pfam" id="PF01782">
    <property type="entry name" value="RimM"/>
    <property type="match status" value="1"/>
</dbReference>
<evidence type="ECO:0000256" key="4">
    <source>
        <dbReference type="ARBA" id="ARBA00023186"/>
    </source>
</evidence>
<feature type="domain" description="Ribosome maturation factor RimM PRC barrel" evidence="7">
    <location>
        <begin position="103"/>
        <end position="176"/>
    </location>
</feature>
<keyword evidence="9" id="KW-1185">Reference proteome</keyword>
<evidence type="ECO:0000259" key="7">
    <source>
        <dbReference type="Pfam" id="PF24986"/>
    </source>
</evidence>
<evidence type="ECO:0000256" key="1">
    <source>
        <dbReference type="ARBA" id="ARBA00022490"/>
    </source>
</evidence>
<dbReference type="InterPro" id="IPR036976">
    <property type="entry name" value="RimM_N_sf"/>
</dbReference>
<comment type="function">
    <text evidence="5">An accessory protein needed during the final step in the assembly of 30S ribosomal subunit, possibly for assembly of the head region. Essential for efficient processing of 16S rRNA. May be needed both before and after RbfA during the maturation of 16S rRNA. It has affinity for free ribosomal 30S subunits but not for 70S ribosomes.</text>
</comment>
<proteinExistence type="inferred from homology"/>
<comment type="subunit">
    <text evidence="5">Binds ribosomal protein uS19.</text>
</comment>
<keyword evidence="2 5" id="KW-0690">Ribosome biogenesis</keyword>
<evidence type="ECO:0000313" key="9">
    <source>
        <dbReference type="Proteomes" id="UP001168380"/>
    </source>
</evidence>
<dbReference type="HAMAP" id="MF_00014">
    <property type="entry name" value="Ribosome_mat_RimM"/>
    <property type="match status" value="1"/>
</dbReference>
<dbReference type="SUPFAM" id="SSF50447">
    <property type="entry name" value="Translation proteins"/>
    <property type="match status" value="1"/>
</dbReference>
<comment type="domain">
    <text evidence="5">The PRC barrel domain binds ribosomal protein uS19.</text>
</comment>
<dbReference type="Gene3D" id="2.40.30.60">
    <property type="entry name" value="RimM"/>
    <property type="match status" value="1"/>
</dbReference>
<evidence type="ECO:0000313" key="8">
    <source>
        <dbReference type="EMBL" id="MDO3383930.1"/>
    </source>
</evidence>
<dbReference type="InterPro" id="IPR002676">
    <property type="entry name" value="RimM_N"/>
</dbReference>
<comment type="similarity">
    <text evidence="5">Belongs to the RimM family.</text>
</comment>
<evidence type="ECO:0000259" key="6">
    <source>
        <dbReference type="Pfam" id="PF01782"/>
    </source>
</evidence>
<evidence type="ECO:0000256" key="5">
    <source>
        <dbReference type="HAMAP-Rule" id="MF_00014"/>
    </source>
</evidence>
<keyword evidence="3 5" id="KW-0698">rRNA processing</keyword>
<gene>
    <name evidence="5 8" type="primary">rimM</name>
    <name evidence="8" type="ORF">QWI16_17240</name>
</gene>
<accession>A0ABT8TIK4</accession>
<dbReference type="PANTHER" id="PTHR33692">
    <property type="entry name" value="RIBOSOME MATURATION FACTOR RIMM"/>
    <property type="match status" value="1"/>
</dbReference>
<dbReference type="InterPro" id="IPR009000">
    <property type="entry name" value="Transl_B-barrel_sf"/>
</dbReference>